<dbReference type="RefSeq" id="WP_196183509.1">
    <property type="nucleotide sequence ID" value="NZ_JADLJW010000043.1"/>
</dbReference>
<protein>
    <submittedName>
        <fullName evidence="1">Uncharacterized protein</fullName>
    </submittedName>
</protein>
<organism evidence="1 2">
    <name type="scientific">Pseudomonas putida</name>
    <name type="common">Arthrobacter siderocapsulatus</name>
    <dbReference type="NCBI Taxonomy" id="303"/>
    <lineage>
        <taxon>Bacteria</taxon>
        <taxon>Pseudomonadati</taxon>
        <taxon>Pseudomonadota</taxon>
        <taxon>Gammaproteobacteria</taxon>
        <taxon>Pseudomonadales</taxon>
        <taxon>Pseudomonadaceae</taxon>
        <taxon>Pseudomonas</taxon>
    </lineage>
</organism>
<dbReference type="EMBL" id="JADLKB010000038">
    <property type="protein sequence ID" value="MBF8738308.1"/>
    <property type="molecule type" value="Genomic_DNA"/>
</dbReference>
<dbReference type="Proteomes" id="UP000639504">
    <property type="component" value="Unassembled WGS sequence"/>
</dbReference>
<sequence>MAPTEKIQQFITSMLEWETTLDKLKKTKEYNDDPEVRNKYCNTKEASYWEYSLIS</sequence>
<evidence type="ECO:0000313" key="1">
    <source>
        <dbReference type="EMBL" id="MBF8738308.1"/>
    </source>
</evidence>
<name>A0AAW4C303_PSEPU</name>
<comment type="caution">
    <text evidence="1">The sequence shown here is derived from an EMBL/GenBank/DDBJ whole genome shotgun (WGS) entry which is preliminary data.</text>
</comment>
<accession>A0AAW4C303</accession>
<gene>
    <name evidence="1" type="ORF">IR015_23150</name>
</gene>
<dbReference type="AlphaFoldDB" id="A0AAW4C303"/>
<evidence type="ECO:0000313" key="2">
    <source>
        <dbReference type="Proteomes" id="UP000639504"/>
    </source>
</evidence>
<proteinExistence type="predicted"/>
<reference evidence="1" key="1">
    <citation type="submission" date="2020-10" db="EMBL/GenBank/DDBJ databases">
        <title>Genome sequences of Pseudomonas isolates.</title>
        <authorList>
            <person name="Wessels L."/>
            <person name="Reich F."/>
            <person name="Hammerl J."/>
        </authorList>
    </citation>
    <scope>NUCLEOTIDE SEQUENCE</scope>
    <source>
        <strain evidence="1">20-MO00640-0</strain>
    </source>
</reference>